<sequence>MLMLRSIAFQVLFYVNFAIWLSFALVLTSLLSEKMNWRIVNGWCRMSLWLLRHVAGTRSVVTGLEHVPTRPSIIASKHQSFWDIIALVPHLDRPTFILKQELMRIPVFGRYARKLGMIPIDRAKRGGAIASMLENATIAAGQGRQIVIFPEGTRCRPGAAPDYRQGIYRLYETLAMPVVPVALNSGLYWPRKDVRRWPGTIRADFLEPIPAGLSRVDFFPHLRGSIEKRSDELLAEAYRTDGMEPLEEAGREKLREILGRPAG</sequence>
<keyword evidence="7" id="KW-1185">Reference proteome</keyword>
<name>A0ABU5I0M8_9HYPH</name>
<keyword evidence="2" id="KW-0808">Transferase</keyword>
<dbReference type="Proteomes" id="UP001294412">
    <property type="component" value="Unassembled WGS sequence"/>
</dbReference>
<evidence type="ECO:0000256" key="1">
    <source>
        <dbReference type="ARBA" id="ARBA00005189"/>
    </source>
</evidence>
<dbReference type="EMBL" id="JAXLPB010000002">
    <property type="protein sequence ID" value="MDY8108513.1"/>
    <property type="molecule type" value="Genomic_DNA"/>
</dbReference>
<feature type="transmembrane region" description="Helical" evidence="4">
    <location>
        <begin position="12"/>
        <end position="31"/>
    </location>
</feature>
<dbReference type="RefSeq" id="WP_322185989.1">
    <property type="nucleotide sequence ID" value="NZ_JAXLPB010000002.1"/>
</dbReference>
<dbReference type="PANTHER" id="PTHR10434">
    <property type="entry name" value="1-ACYL-SN-GLYCEROL-3-PHOSPHATE ACYLTRANSFERASE"/>
    <property type="match status" value="1"/>
</dbReference>
<keyword evidence="4" id="KW-0812">Transmembrane</keyword>
<evidence type="ECO:0000259" key="5">
    <source>
        <dbReference type="SMART" id="SM00563"/>
    </source>
</evidence>
<accession>A0ABU5I0M8</accession>
<evidence type="ECO:0000256" key="4">
    <source>
        <dbReference type="SAM" id="Phobius"/>
    </source>
</evidence>
<dbReference type="GO" id="GO:0016746">
    <property type="term" value="F:acyltransferase activity"/>
    <property type="evidence" value="ECO:0007669"/>
    <property type="project" value="UniProtKB-KW"/>
</dbReference>
<dbReference type="PANTHER" id="PTHR10434:SF40">
    <property type="entry name" value="1-ACYL-SN-GLYCEROL-3-PHOSPHATE ACYLTRANSFERASE"/>
    <property type="match status" value="1"/>
</dbReference>
<protein>
    <submittedName>
        <fullName evidence="6">Lysophospholipid acyltransferase family protein</fullName>
    </submittedName>
</protein>
<evidence type="ECO:0000313" key="7">
    <source>
        <dbReference type="Proteomes" id="UP001294412"/>
    </source>
</evidence>
<evidence type="ECO:0000313" key="6">
    <source>
        <dbReference type="EMBL" id="MDY8108513.1"/>
    </source>
</evidence>
<dbReference type="Pfam" id="PF01553">
    <property type="entry name" value="Acyltransferase"/>
    <property type="match status" value="1"/>
</dbReference>
<dbReference type="InterPro" id="IPR002123">
    <property type="entry name" value="Plipid/glycerol_acylTrfase"/>
</dbReference>
<reference evidence="6 7" key="1">
    <citation type="submission" date="2023-12" db="EMBL/GenBank/DDBJ databases">
        <title>Description of Novel Strain Fulvimarina sp. 2208YS6-2-32 isolated from Uroteuthis (Photololigo) edulis.</title>
        <authorList>
            <person name="Park J.-S."/>
        </authorList>
    </citation>
    <scope>NUCLEOTIDE SEQUENCE [LARGE SCALE GENOMIC DNA]</scope>
    <source>
        <strain evidence="6 7">2208YS6-2-32</strain>
    </source>
</reference>
<evidence type="ECO:0000256" key="3">
    <source>
        <dbReference type="ARBA" id="ARBA00023315"/>
    </source>
</evidence>
<keyword evidence="4" id="KW-1133">Transmembrane helix</keyword>
<comment type="pathway">
    <text evidence="1">Lipid metabolism.</text>
</comment>
<proteinExistence type="predicted"/>
<comment type="caution">
    <text evidence="6">The sequence shown here is derived from an EMBL/GenBank/DDBJ whole genome shotgun (WGS) entry which is preliminary data.</text>
</comment>
<gene>
    <name evidence="6" type="ORF">U0C82_05015</name>
</gene>
<feature type="domain" description="Phospholipid/glycerol acyltransferase" evidence="5">
    <location>
        <begin position="72"/>
        <end position="186"/>
    </location>
</feature>
<dbReference type="CDD" id="cd07989">
    <property type="entry name" value="LPLAT_AGPAT-like"/>
    <property type="match status" value="1"/>
</dbReference>
<evidence type="ECO:0000256" key="2">
    <source>
        <dbReference type="ARBA" id="ARBA00022679"/>
    </source>
</evidence>
<dbReference type="SUPFAM" id="SSF69593">
    <property type="entry name" value="Glycerol-3-phosphate (1)-acyltransferase"/>
    <property type="match status" value="1"/>
</dbReference>
<organism evidence="6 7">
    <name type="scientific">Fulvimarina uroteuthidis</name>
    <dbReference type="NCBI Taxonomy" id="3098149"/>
    <lineage>
        <taxon>Bacteria</taxon>
        <taxon>Pseudomonadati</taxon>
        <taxon>Pseudomonadota</taxon>
        <taxon>Alphaproteobacteria</taxon>
        <taxon>Hyphomicrobiales</taxon>
        <taxon>Aurantimonadaceae</taxon>
        <taxon>Fulvimarina</taxon>
    </lineage>
</organism>
<dbReference type="SMART" id="SM00563">
    <property type="entry name" value="PlsC"/>
    <property type="match status" value="1"/>
</dbReference>
<keyword evidence="3 6" id="KW-0012">Acyltransferase</keyword>
<keyword evidence="4" id="KW-0472">Membrane</keyword>